<name>A0A978V537_ZIZJJ</name>
<feature type="transmembrane region" description="Helical" evidence="1">
    <location>
        <begin position="20"/>
        <end position="42"/>
    </location>
</feature>
<accession>A0A978V537</accession>
<dbReference type="EMBL" id="JAEACU010000007">
    <property type="protein sequence ID" value="KAH7522470.1"/>
    <property type="molecule type" value="Genomic_DNA"/>
</dbReference>
<proteinExistence type="predicted"/>
<evidence type="ECO:0000313" key="3">
    <source>
        <dbReference type="Proteomes" id="UP000813462"/>
    </source>
</evidence>
<keyword evidence="1" id="KW-0812">Transmembrane</keyword>
<evidence type="ECO:0000313" key="2">
    <source>
        <dbReference type="EMBL" id="KAH7522470.1"/>
    </source>
</evidence>
<sequence length="140" mass="15276">MPIFLYKTASQCLDVKVDRIGVFTGLGCLKTVEIEFPLLIILQKKKKKKKKRRRNINIDVGYREKKCKALHTDISFCTITKPTSGETEDGGGSTVGAGLSGAEGQREMVMVVATQKWSVTSECVCGLRTVSVLGPPGRKA</sequence>
<keyword evidence="1" id="KW-0472">Membrane</keyword>
<organism evidence="2 3">
    <name type="scientific">Ziziphus jujuba var. spinosa</name>
    <dbReference type="NCBI Taxonomy" id="714518"/>
    <lineage>
        <taxon>Eukaryota</taxon>
        <taxon>Viridiplantae</taxon>
        <taxon>Streptophyta</taxon>
        <taxon>Embryophyta</taxon>
        <taxon>Tracheophyta</taxon>
        <taxon>Spermatophyta</taxon>
        <taxon>Magnoliopsida</taxon>
        <taxon>eudicotyledons</taxon>
        <taxon>Gunneridae</taxon>
        <taxon>Pentapetalae</taxon>
        <taxon>rosids</taxon>
        <taxon>fabids</taxon>
        <taxon>Rosales</taxon>
        <taxon>Rhamnaceae</taxon>
        <taxon>Paliureae</taxon>
        <taxon>Ziziphus</taxon>
    </lineage>
</organism>
<comment type="caution">
    <text evidence="2">The sequence shown here is derived from an EMBL/GenBank/DDBJ whole genome shotgun (WGS) entry which is preliminary data.</text>
</comment>
<keyword evidence="1" id="KW-1133">Transmembrane helix</keyword>
<gene>
    <name evidence="2" type="ORF">FEM48_Zijuj07G0142100</name>
</gene>
<protein>
    <submittedName>
        <fullName evidence="2">Uncharacterized protein</fullName>
    </submittedName>
</protein>
<dbReference type="AlphaFoldDB" id="A0A978V537"/>
<evidence type="ECO:0000256" key="1">
    <source>
        <dbReference type="SAM" id="Phobius"/>
    </source>
</evidence>
<dbReference type="Proteomes" id="UP000813462">
    <property type="component" value="Unassembled WGS sequence"/>
</dbReference>
<reference evidence="2" key="1">
    <citation type="journal article" date="2021" name="Front. Plant Sci.">
        <title>Chromosome-Scale Genome Assembly for Chinese Sour Jujube and Insights Into Its Genome Evolution and Domestication Signature.</title>
        <authorList>
            <person name="Shen L.-Y."/>
            <person name="Luo H."/>
            <person name="Wang X.-L."/>
            <person name="Wang X.-M."/>
            <person name="Qiu X.-J."/>
            <person name="Liu H."/>
            <person name="Zhou S.-S."/>
            <person name="Jia K.-H."/>
            <person name="Nie S."/>
            <person name="Bao Y.-T."/>
            <person name="Zhang R.-G."/>
            <person name="Yun Q.-Z."/>
            <person name="Chai Y.-H."/>
            <person name="Lu J.-Y."/>
            <person name="Li Y."/>
            <person name="Zhao S.-W."/>
            <person name="Mao J.-F."/>
            <person name="Jia S.-G."/>
            <person name="Mao Y.-M."/>
        </authorList>
    </citation>
    <scope>NUCLEOTIDE SEQUENCE</scope>
    <source>
        <strain evidence="2">AT0</strain>
        <tissue evidence="2">Leaf</tissue>
    </source>
</reference>